<organism evidence="15 16">
    <name type="scientific">Cinara cedri</name>
    <dbReference type="NCBI Taxonomy" id="506608"/>
    <lineage>
        <taxon>Eukaryota</taxon>
        <taxon>Metazoa</taxon>
        <taxon>Ecdysozoa</taxon>
        <taxon>Arthropoda</taxon>
        <taxon>Hexapoda</taxon>
        <taxon>Insecta</taxon>
        <taxon>Pterygota</taxon>
        <taxon>Neoptera</taxon>
        <taxon>Paraneoptera</taxon>
        <taxon>Hemiptera</taxon>
        <taxon>Sternorrhyncha</taxon>
        <taxon>Aphidomorpha</taxon>
        <taxon>Aphidoidea</taxon>
        <taxon>Aphididae</taxon>
        <taxon>Lachninae</taxon>
        <taxon>Cinara</taxon>
    </lineage>
</organism>
<sequence length="324" mass="37341">MKPKDLCDIDDLATSLVVDVFLGFETHKMDINYKKCYDRKMLQSIIDNFQKNPNMQIAFDSFWNKNYIKPKRLYKEFYKKLVKDHIERYMGMFYTDSGFTIEPCHRYSLENNIGAKVIAINYWCKDEIIKRLVGCVAELTEKEEGEILHIGKNDFSVMYSCRKKCAQLWLGPAAYINHDCQANCKFVANDKGTACVKVLRNIAPGEEITCFYGRNFFGENNSNCECCSCEKLCNGAFKTNEEQPSLGRYNFRQTSNRINAYRSPVRNKKVKKPKSPKKIKDTVLEPVTPNKNPEADRGEALLGSPYTKILLKTKGLDLDKSPEK</sequence>
<proteinExistence type="predicted"/>
<keyword evidence="6 15" id="KW-0489">Methyltransferase</keyword>
<dbReference type="AlphaFoldDB" id="A0A5E4N717"/>
<evidence type="ECO:0000256" key="5">
    <source>
        <dbReference type="ARBA" id="ARBA00022491"/>
    </source>
</evidence>
<evidence type="ECO:0000256" key="7">
    <source>
        <dbReference type="ARBA" id="ARBA00022679"/>
    </source>
</evidence>
<comment type="subcellular location">
    <subcellularLocation>
        <location evidence="2">Chromosome</location>
    </subcellularLocation>
    <subcellularLocation>
        <location evidence="1">Nucleus</location>
    </subcellularLocation>
</comment>
<dbReference type="InterPro" id="IPR046341">
    <property type="entry name" value="SET_dom_sf"/>
</dbReference>
<evidence type="ECO:0000256" key="11">
    <source>
        <dbReference type="ARBA" id="ARBA00023163"/>
    </source>
</evidence>
<dbReference type="OrthoDB" id="6627536at2759"/>
<keyword evidence="9" id="KW-0156">Chromatin regulator</keyword>
<dbReference type="InterPro" id="IPR039977">
    <property type="entry name" value="Suv4-20/Set9"/>
</dbReference>
<keyword evidence="11" id="KW-0804">Transcription</keyword>
<keyword evidence="7 15" id="KW-0808">Transferase</keyword>
<keyword evidence="12" id="KW-0539">Nucleus</keyword>
<dbReference type="EC" id="2.1.1.362" evidence="3"/>
<evidence type="ECO:0000256" key="4">
    <source>
        <dbReference type="ARBA" id="ARBA00022454"/>
    </source>
</evidence>
<protein>
    <recommendedName>
        <fullName evidence="3">[histone H4]-N-methyl-L-lysine(20) N-methyltransferase</fullName>
        <ecNumber evidence="3">2.1.1.362</ecNumber>
    </recommendedName>
</protein>
<keyword evidence="10" id="KW-0805">Transcription regulation</keyword>
<dbReference type="PROSITE" id="PS51570">
    <property type="entry name" value="SAM_MT43_SUVAR420_2"/>
    <property type="match status" value="1"/>
</dbReference>
<dbReference type="GO" id="GO:0005694">
    <property type="term" value="C:chromosome"/>
    <property type="evidence" value="ECO:0007669"/>
    <property type="project" value="UniProtKB-SubCell"/>
</dbReference>
<dbReference type="GO" id="GO:0032259">
    <property type="term" value="P:methylation"/>
    <property type="evidence" value="ECO:0007669"/>
    <property type="project" value="UniProtKB-KW"/>
</dbReference>
<feature type="domain" description="SET" evidence="14">
    <location>
        <begin position="102"/>
        <end position="213"/>
    </location>
</feature>
<dbReference type="PANTHER" id="PTHR12977">
    <property type="entry name" value="SUPPRESSOR OF VARIEGATION 4-20-RELATED"/>
    <property type="match status" value="1"/>
</dbReference>
<keyword evidence="8" id="KW-0949">S-adenosyl-L-methionine</keyword>
<evidence type="ECO:0000256" key="8">
    <source>
        <dbReference type="ARBA" id="ARBA00022691"/>
    </source>
</evidence>
<dbReference type="InterPro" id="IPR041938">
    <property type="entry name" value="Hist-Lys_N-MTase_N"/>
</dbReference>
<evidence type="ECO:0000313" key="15">
    <source>
        <dbReference type="EMBL" id="VVC40463.1"/>
    </source>
</evidence>
<evidence type="ECO:0000256" key="3">
    <source>
        <dbReference type="ARBA" id="ARBA00012188"/>
    </source>
</evidence>
<dbReference type="Gene3D" id="1.10.10.1700">
    <property type="entry name" value="Histone-lysine N-methyltransferase"/>
    <property type="match status" value="1"/>
</dbReference>
<feature type="region of interest" description="Disordered" evidence="13">
    <location>
        <begin position="266"/>
        <end position="299"/>
    </location>
</feature>
<dbReference type="GO" id="GO:0005634">
    <property type="term" value="C:nucleus"/>
    <property type="evidence" value="ECO:0007669"/>
    <property type="project" value="UniProtKB-SubCell"/>
</dbReference>
<accession>A0A5E4N717</accession>
<dbReference type="EMBL" id="CABPRJ010001904">
    <property type="protein sequence ID" value="VVC40463.1"/>
    <property type="molecule type" value="Genomic_DNA"/>
</dbReference>
<dbReference type="Proteomes" id="UP000325440">
    <property type="component" value="Unassembled WGS sequence"/>
</dbReference>
<dbReference type="SUPFAM" id="SSF82199">
    <property type="entry name" value="SET domain"/>
    <property type="match status" value="1"/>
</dbReference>
<evidence type="ECO:0000256" key="9">
    <source>
        <dbReference type="ARBA" id="ARBA00022853"/>
    </source>
</evidence>
<keyword evidence="16" id="KW-1185">Reference proteome</keyword>
<keyword evidence="5" id="KW-0678">Repressor</keyword>
<dbReference type="PROSITE" id="PS50280">
    <property type="entry name" value="SET"/>
    <property type="match status" value="1"/>
</dbReference>
<evidence type="ECO:0000259" key="14">
    <source>
        <dbReference type="PROSITE" id="PS50280"/>
    </source>
</evidence>
<keyword evidence="4" id="KW-0158">Chromosome</keyword>
<evidence type="ECO:0000256" key="10">
    <source>
        <dbReference type="ARBA" id="ARBA00023015"/>
    </source>
</evidence>
<reference evidence="15 16" key="1">
    <citation type="submission" date="2019-08" db="EMBL/GenBank/DDBJ databases">
        <authorList>
            <person name="Alioto T."/>
            <person name="Alioto T."/>
            <person name="Gomez Garrido J."/>
        </authorList>
    </citation>
    <scope>NUCLEOTIDE SEQUENCE [LARGE SCALE GENOMIC DNA]</scope>
</reference>
<evidence type="ECO:0000256" key="13">
    <source>
        <dbReference type="SAM" id="MobiDB-lite"/>
    </source>
</evidence>
<evidence type="ECO:0000256" key="6">
    <source>
        <dbReference type="ARBA" id="ARBA00022603"/>
    </source>
</evidence>
<dbReference type="FunFam" id="2.170.270.10:FF:000006">
    <property type="entry name" value="Histone-lysine N-methyltransferase"/>
    <property type="match status" value="1"/>
</dbReference>
<evidence type="ECO:0000313" key="16">
    <source>
        <dbReference type="Proteomes" id="UP000325440"/>
    </source>
</evidence>
<evidence type="ECO:0000256" key="1">
    <source>
        <dbReference type="ARBA" id="ARBA00004123"/>
    </source>
</evidence>
<dbReference type="InterPro" id="IPR025790">
    <property type="entry name" value="Suv4-20_animal"/>
</dbReference>
<feature type="compositionally biased region" description="Basic residues" evidence="13">
    <location>
        <begin position="266"/>
        <end position="277"/>
    </location>
</feature>
<dbReference type="Pfam" id="PF00856">
    <property type="entry name" value="SET"/>
    <property type="match status" value="1"/>
</dbReference>
<dbReference type="InterPro" id="IPR001214">
    <property type="entry name" value="SET_dom"/>
</dbReference>
<dbReference type="Gene3D" id="2.170.270.10">
    <property type="entry name" value="SET domain"/>
    <property type="match status" value="1"/>
</dbReference>
<name>A0A5E4N717_9HEMI</name>
<dbReference type="PANTHER" id="PTHR12977:SF4">
    <property type="entry name" value="HISTONE-LYSINE N-METHYLTRANSFERASE KMT5B"/>
    <property type="match status" value="1"/>
</dbReference>
<dbReference type="GO" id="GO:0140941">
    <property type="term" value="F:histone H4K20me methyltransferase activity"/>
    <property type="evidence" value="ECO:0007669"/>
    <property type="project" value="UniProtKB-EC"/>
</dbReference>
<evidence type="ECO:0000256" key="12">
    <source>
        <dbReference type="ARBA" id="ARBA00023242"/>
    </source>
</evidence>
<gene>
    <name evidence="15" type="ORF">CINCED_3A005989</name>
</gene>
<dbReference type="SMART" id="SM00317">
    <property type="entry name" value="SET"/>
    <property type="match status" value="1"/>
</dbReference>
<evidence type="ECO:0000256" key="2">
    <source>
        <dbReference type="ARBA" id="ARBA00004286"/>
    </source>
</evidence>